<dbReference type="InterPro" id="IPR037185">
    <property type="entry name" value="EmrE-like"/>
</dbReference>
<feature type="transmembrane region" description="Helical" evidence="2">
    <location>
        <begin position="255"/>
        <end position="275"/>
    </location>
</feature>
<dbReference type="Pfam" id="PF00892">
    <property type="entry name" value="EamA"/>
    <property type="match status" value="2"/>
</dbReference>
<dbReference type="InterPro" id="IPR000620">
    <property type="entry name" value="EamA_dom"/>
</dbReference>
<evidence type="ECO:0000256" key="1">
    <source>
        <dbReference type="ARBA" id="ARBA00007362"/>
    </source>
</evidence>
<organism evidence="4 5">
    <name type="scientific">Microcoleus asticus IPMA8</name>
    <dbReference type="NCBI Taxonomy" id="2563858"/>
    <lineage>
        <taxon>Bacteria</taxon>
        <taxon>Bacillati</taxon>
        <taxon>Cyanobacteriota</taxon>
        <taxon>Cyanophyceae</taxon>
        <taxon>Oscillatoriophycideae</taxon>
        <taxon>Oscillatoriales</taxon>
        <taxon>Microcoleaceae</taxon>
        <taxon>Microcoleus</taxon>
        <taxon>Microcoleus asticus</taxon>
    </lineage>
</organism>
<evidence type="ECO:0000259" key="3">
    <source>
        <dbReference type="Pfam" id="PF00892"/>
    </source>
</evidence>
<evidence type="ECO:0000313" key="5">
    <source>
        <dbReference type="Proteomes" id="UP000702425"/>
    </source>
</evidence>
<dbReference type="Proteomes" id="UP000702425">
    <property type="component" value="Unassembled WGS sequence"/>
</dbReference>
<comment type="caution">
    <text evidence="4">The sequence shown here is derived from an EMBL/GenBank/DDBJ whole genome shotgun (WGS) entry which is preliminary data.</text>
</comment>
<feature type="transmembrane region" description="Helical" evidence="2">
    <location>
        <begin position="132"/>
        <end position="156"/>
    </location>
</feature>
<dbReference type="EMBL" id="SRRZ01000004">
    <property type="protein sequence ID" value="NQE32629.1"/>
    <property type="molecule type" value="Genomic_DNA"/>
</dbReference>
<dbReference type="RefSeq" id="WP_172184901.1">
    <property type="nucleotide sequence ID" value="NZ_CAWPPK010000252.1"/>
</dbReference>
<dbReference type="Gene3D" id="1.10.3730.20">
    <property type="match status" value="1"/>
</dbReference>
<keyword evidence="2" id="KW-0472">Membrane</keyword>
<keyword evidence="2" id="KW-1133">Transmembrane helix</keyword>
<accession>A0ABX2CQH3</accession>
<feature type="transmembrane region" description="Helical" evidence="2">
    <location>
        <begin position="281"/>
        <end position="301"/>
    </location>
</feature>
<dbReference type="SUPFAM" id="SSF103481">
    <property type="entry name" value="Multidrug resistance efflux transporter EmrE"/>
    <property type="match status" value="2"/>
</dbReference>
<feature type="domain" description="EamA" evidence="3">
    <location>
        <begin position="163"/>
        <end position="296"/>
    </location>
</feature>
<feature type="transmembrane region" description="Helical" evidence="2">
    <location>
        <begin position="193"/>
        <end position="214"/>
    </location>
</feature>
<feature type="domain" description="EamA" evidence="3">
    <location>
        <begin position="12"/>
        <end position="145"/>
    </location>
</feature>
<dbReference type="PANTHER" id="PTHR22911:SF76">
    <property type="entry name" value="EAMA DOMAIN-CONTAINING PROTEIN"/>
    <property type="match status" value="1"/>
</dbReference>
<evidence type="ECO:0000256" key="2">
    <source>
        <dbReference type="SAM" id="Phobius"/>
    </source>
</evidence>
<feature type="transmembrane region" description="Helical" evidence="2">
    <location>
        <begin position="12"/>
        <end position="30"/>
    </location>
</feature>
<gene>
    <name evidence="4" type="primary">arnE_1</name>
    <name evidence="4" type="ORF">E5S67_00345</name>
</gene>
<feature type="transmembrane region" description="Helical" evidence="2">
    <location>
        <begin position="103"/>
        <end position="125"/>
    </location>
</feature>
<feature type="transmembrane region" description="Helical" evidence="2">
    <location>
        <begin position="42"/>
        <end position="64"/>
    </location>
</feature>
<protein>
    <submittedName>
        <fullName evidence="4">4-amino-4-deoxy-L-arabinose-phosphoundecaprenol flippase subunit ArnE</fullName>
    </submittedName>
</protein>
<feature type="transmembrane region" description="Helical" evidence="2">
    <location>
        <begin position="162"/>
        <end position="181"/>
    </location>
</feature>
<proteinExistence type="inferred from homology"/>
<comment type="similarity">
    <text evidence="1">Belongs to the EamA transporter family.</text>
</comment>
<keyword evidence="5" id="KW-1185">Reference proteome</keyword>
<evidence type="ECO:0000313" key="4">
    <source>
        <dbReference type="EMBL" id="NQE32629.1"/>
    </source>
</evidence>
<sequence>MNLPKQTPNWSIALVLIIGVLAVSTSSILIRLANISAGAGGFGFSLVLAASRLSLSALILLPAWPKIQWNALQPGARRYAAAAGLCLALHFALWITSLSYTSIAASTALVTTNPVWVALLSRFWFGEKLSKMSIVGITIALAGGMAIALGSAGAAYAGSSQLLGDFLALAGSWAVSLYLLLGREAQRRGLGIGGYIAIAYTVAAIVLLPLPLAFGTSYTNYSHIVYFYILLTAALPQLVGHTILNWAVVQISPTLVTLAILFEPVGASCLGYLLFGEVPGPTVLAGAAVLLLGVATATVGAKKITVNS</sequence>
<dbReference type="PANTHER" id="PTHR22911">
    <property type="entry name" value="ACYL-MALONYL CONDENSING ENZYME-RELATED"/>
    <property type="match status" value="1"/>
</dbReference>
<reference evidence="4 5" key="1">
    <citation type="journal article" date="2020" name="Sci. Rep.">
        <title>A novel cyanobacterial geosmin producer, revising GeoA distribution and dispersion patterns in Bacteria.</title>
        <authorList>
            <person name="Churro C."/>
            <person name="Semedo-Aguiar A.P."/>
            <person name="Silva A.D."/>
            <person name="Pereira-Leal J.B."/>
            <person name="Leite R.B."/>
        </authorList>
    </citation>
    <scope>NUCLEOTIDE SEQUENCE [LARGE SCALE GENOMIC DNA]</scope>
    <source>
        <strain evidence="4 5">IPMA8</strain>
    </source>
</reference>
<feature type="transmembrane region" description="Helical" evidence="2">
    <location>
        <begin position="226"/>
        <end position="248"/>
    </location>
</feature>
<name>A0ABX2CQH3_9CYAN</name>
<keyword evidence="2" id="KW-0812">Transmembrane</keyword>